<feature type="transmembrane region" description="Helical" evidence="1">
    <location>
        <begin position="359"/>
        <end position="380"/>
    </location>
</feature>
<feature type="transmembrane region" description="Helical" evidence="1">
    <location>
        <begin position="653"/>
        <end position="671"/>
    </location>
</feature>
<feature type="transmembrane region" description="Helical" evidence="1">
    <location>
        <begin position="337"/>
        <end position="353"/>
    </location>
</feature>
<proteinExistence type="predicted"/>
<dbReference type="PANTHER" id="PTHR14859">
    <property type="entry name" value="CALCOFLUOR WHITE HYPERSENSITIVE PROTEIN PRECURSOR"/>
    <property type="match status" value="1"/>
</dbReference>
<evidence type="ECO:0000259" key="2">
    <source>
        <dbReference type="Pfam" id="PF10277"/>
    </source>
</evidence>
<dbReference type="GO" id="GO:0016020">
    <property type="term" value="C:membrane"/>
    <property type="evidence" value="ECO:0007669"/>
    <property type="project" value="GOC"/>
</dbReference>
<dbReference type="GO" id="GO:0031505">
    <property type="term" value="P:fungal-type cell wall organization"/>
    <property type="evidence" value="ECO:0007669"/>
    <property type="project" value="TreeGrafter"/>
</dbReference>
<evidence type="ECO:0000313" key="6">
    <source>
        <dbReference type="EMBL" id="KAJ2891481.1"/>
    </source>
</evidence>
<feature type="transmembrane region" description="Helical" evidence="1">
    <location>
        <begin position="142"/>
        <end position="161"/>
    </location>
</feature>
<dbReference type="EMBL" id="JAKWBI020001081">
    <property type="protein sequence ID" value="KAJ2891481.1"/>
    <property type="molecule type" value="Genomic_DNA"/>
</dbReference>
<organism evidence="6 7">
    <name type="scientific">Zalerion maritima</name>
    <dbReference type="NCBI Taxonomy" id="339359"/>
    <lineage>
        <taxon>Eukaryota</taxon>
        <taxon>Fungi</taxon>
        <taxon>Dikarya</taxon>
        <taxon>Ascomycota</taxon>
        <taxon>Pezizomycotina</taxon>
        <taxon>Sordariomycetes</taxon>
        <taxon>Lulworthiomycetidae</taxon>
        <taxon>Lulworthiales</taxon>
        <taxon>Lulworthiaceae</taxon>
        <taxon>Zalerion</taxon>
    </lineage>
</organism>
<dbReference type="InterPro" id="IPR057315">
    <property type="entry name" value="Exo_endo_phos_PGAP2IP_C"/>
</dbReference>
<dbReference type="Pfam" id="PF23022">
    <property type="entry name" value="6TM_1st_PGAP2IP"/>
    <property type="match status" value="1"/>
</dbReference>
<evidence type="ECO:0000313" key="7">
    <source>
        <dbReference type="Proteomes" id="UP001201980"/>
    </source>
</evidence>
<dbReference type="GO" id="GO:0006506">
    <property type="term" value="P:GPI anchor biosynthetic process"/>
    <property type="evidence" value="ECO:0007669"/>
    <property type="project" value="TreeGrafter"/>
</dbReference>
<feature type="transmembrane region" description="Helical" evidence="1">
    <location>
        <begin position="551"/>
        <end position="569"/>
    </location>
</feature>
<dbReference type="InterPro" id="IPR053912">
    <property type="entry name" value="PGAP2IP_TM_1nd"/>
</dbReference>
<feature type="domain" description="PGAP2IP second transmembrane" evidence="3">
    <location>
        <begin position="456"/>
        <end position="633"/>
    </location>
</feature>
<keyword evidence="1" id="KW-0812">Transmembrane</keyword>
<dbReference type="InterPro" id="IPR036691">
    <property type="entry name" value="Endo/exonu/phosph_ase_sf"/>
</dbReference>
<feature type="domain" description="PGAP2IP C-terminal nuclease-like" evidence="5">
    <location>
        <begin position="685"/>
        <end position="920"/>
    </location>
</feature>
<dbReference type="PANTHER" id="PTHR14859:SF1">
    <property type="entry name" value="PGAP2-INTERACTING PROTEIN"/>
    <property type="match status" value="1"/>
</dbReference>
<feature type="transmembrane region" description="Helical" evidence="1">
    <location>
        <begin position="429"/>
        <end position="446"/>
    </location>
</feature>
<keyword evidence="7" id="KW-1185">Reference proteome</keyword>
<dbReference type="InterPro" id="IPR053911">
    <property type="entry name" value="PGAP2IP_TM_2nd"/>
</dbReference>
<reference evidence="6" key="1">
    <citation type="submission" date="2022-07" db="EMBL/GenBank/DDBJ databases">
        <title>Draft genome sequence of Zalerion maritima ATCC 34329, a (micro)plastics degrading marine fungus.</title>
        <authorList>
            <person name="Paco A."/>
            <person name="Goncalves M.F.M."/>
            <person name="Rocha-Santos T.A.P."/>
            <person name="Alves A."/>
        </authorList>
    </citation>
    <scope>NUCLEOTIDE SEQUENCE</scope>
    <source>
        <strain evidence="6">ATCC 34329</strain>
    </source>
</reference>
<feature type="transmembrane region" description="Helical" evidence="1">
    <location>
        <begin position="581"/>
        <end position="602"/>
    </location>
</feature>
<keyword evidence="1" id="KW-0472">Membrane</keyword>
<evidence type="ECO:0008006" key="8">
    <source>
        <dbReference type="Google" id="ProtNLM"/>
    </source>
</evidence>
<dbReference type="Pfam" id="PF23226">
    <property type="entry name" value="Exo_endo_phos_PGAP2IP"/>
    <property type="match status" value="1"/>
</dbReference>
<dbReference type="Pfam" id="PF23021">
    <property type="entry name" value="6TM_2nd_PGAP2IP"/>
    <property type="match status" value="1"/>
</dbReference>
<name>A0AAD5WMQ0_9PEZI</name>
<dbReference type="InterPro" id="IPR051916">
    <property type="entry name" value="GPI-anchor_lipid_remodeler"/>
</dbReference>
<dbReference type="InterPro" id="IPR019402">
    <property type="entry name" value="CWH43_N"/>
</dbReference>
<feature type="transmembrane region" description="Helical" evidence="1">
    <location>
        <begin position="173"/>
        <end position="190"/>
    </location>
</feature>
<dbReference type="GO" id="GO:0005783">
    <property type="term" value="C:endoplasmic reticulum"/>
    <property type="evidence" value="ECO:0007669"/>
    <property type="project" value="TreeGrafter"/>
</dbReference>
<feature type="domain" description="PGAP2IP first transmembrane" evidence="4">
    <location>
        <begin position="285"/>
        <end position="439"/>
    </location>
</feature>
<evidence type="ECO:0000256" key="1">
    <source>
        <dbReference type="SAM" id="Phobius"/>
    </source>
</evidence>
<comment type="caution">
    <text evidence="6">The sequence shown here is derived from an EMBL/GenBank/DDBJ whole genome shotgun (WGS) entry which is preliminary data.</text>
</comment>
<feature type="transmembrane region" description="Helical" evidence="1">
    <location>
        <begin position="458"/>
        <end position="477"/>
    </location>
</feature>
<feature type="transmembrane region" description="Helical" evidence="1">
    <location>
        <begin position="202"/>
        <end position="224"/>
    </location>
</feature>
<feature type="transmembrane region" description="Helical" evidence="1">
    <location>
        <begin position="29"/>
        <end position="47"/>
    </location>
</feature>
<evidence type="ECO:0000259" key="4">
    <source>
        <dbReference type="Pfam" id="PF23022"/>
    </source>
</evidence>
<dbReference type="Gene3D" id="3.60.10.10">
    <property type="entry name" value="Endonuclease/exonuclease/phosphatase"/>
    <property type="match status" value="1"/>
</dbReference>
<feature type="transmembrane region" description="Helical" evidence="1">
    <location>
        <begin position="308"/>
        <end position="325"/>
    </location>
</feature>
<feature type="transmembrane region" description="Helical" evidence="1">
    <location>
        <begin position="526"/>
        <end position="545"/>
    </location>
</feature>
<evidence type="ECO:0000259" key="3">
    <source>
        <dbReference type="Pfam" id="PF23021"/>
    </source>
</evidence>
<feature type="transmembrane region" description="Helical" evidence="1">
    <location>
        <begin position="79"/>
        <end position="100"/>
    </location>
</feature>
<dbReference type="SUPFAM" id="SSF56219">
    <property type="entry name" value="DNase I-like"/>
    <property type="match status" value="1"/>
</dbReference>
<dbReference type="AlphaFoldDB" id="A0AAD5WMQ0"/>
<dbReference type="FunFam" id="3.60.10.10:FF:000031">
    <property type="entry name" value="Calcofluor white hypersensitive protein"/>
    <property type="match status" value="1"/>
</dbReference>
<feature type="transmembrane region" description="Helical" evidence="1">
    <location>
        <begin position="285"/>
        <end position="302"/>
    </location>
</feature>
<keyword evidence="1" id="KW-1133">Transmembrane helix</keyword>
<feature type="domain" description="CWH43-like N-terminal" evidence="2">
    <location>
        <begin position="21"/>
        <end position="227"/>
    </location>
</feature>
<accession>A0AAD5WMQ0</accession>
<dbReference type="Pfam" id="PF10277">
    <property type="entry name" value="Frag1"/>
    <property type="match status" value="1"/>
</dbReference>
<feature type="transmembrane region" description="Helical" evidence="1">
    <location>
        <begin position="392"/>
        <end position="409"/>
    </location>
</feature>
<feature type="transmembrane region" description="Helical" evidence="1">
    <location>
        <begin position="614"/>
        <end position="632"/>
    </location>
</feature>
<dbReference type="Proteomes" id="UP001201980">
    <property type="component" value="Unassembled WGS sequence"/>
</dbReference>
<evidence type="ECO:0000259" key="5">
    <source>
        <dbReference type="Pfam" id="PF23226"/>
    </source>
</evidence>
<sequence>MAPSSAYKDKPSPEVLVVNGRWISYAHTAVAYTAFIAALIVGMNLHFHKIVKNQYYGYPDEWFPSVSATIGDRYPERSVFQFFIAITSGPRFALVGLWYLLTAQAGHSVPKYVALMGILRTVTCGGWTYITSTDDHDWHDILMVSYIIATLPWTIGCIYLSPPNARAIKYRKYLACAFFGTLVPLIYYFIQHKVHRVAGAYTTYAFLEWSLILFDIAFDAVTALDYSTFELVVRDVKGVSKGVAASRSTNGKAVENEIAKPSAFVRTQFSVHPAIDFVAEVFHGYVFWSMLTSLGIVIWYFPLWHMGISGYEAFVMSTISPLLMGIKSVRNWTMENLRLVHLLSLVGVAAYLVEKPEARLATVGFGVWMSCLGWTASLSSVSLHDGRLERKVLAWMAGLVMSATAKFAWWTNNPIWPIMNERNGGLNRAGLALAVVSALVFTNQPAPMRGAIGRKGGSSFLAAVGIGGLFFGLHSLLSDTSTMILWTWDGYPLHGPQSVPHGWFTVMAMSVGAVCGTVEPQLMTNWFAYGLGCVGAAILTASSGWMGYGGALVMAWYLMGMAVPMVSNASRNKSVATTFGLGFLIYNLLVLFHVWVVAYAFVPGGTLVREHTDWIMMTLMLCLGLGTWDLTSQDTTTPNRVGTKEIPKTHRKFFRLSLVALNILFLAATYMRVPKSNPVPYHAPEKLITAGIWTIHFSLDNNMWSSEYRMRDLFKELEVDVIGVLESDLQRIIMGNRDTTQFLAEDLGMYVDYGPGPNKHTWGAALLSKFPIVKSTHHLLPSPAGELAPTIHATIDAYGELVDVFVFHSGQEEDEEDRRLQAEFMSKLMGSTDRPAFLLSYLVTKPGEGNYNTYVSEESGMLDVDAKDWDRWCEYILYKNMKRTGYARVSRSSITDTEFQVAKFVVPTTEEEKIEVETASEKRKQRRKVEREMPDGMRWPDMFRGKGRRGHRYHVFPEPRALDSVKRLETDMEWYERCADPALDVVLFAPLGYKRSEEQLRGKAAGCLRYRVIPGDTRGGYEVWETTRQWLARCEALVWPIVMQGLGVEGMNGHGL</sequence>
<protein>
    <recommendedName>
        <fullName evidence="8">Calcofluor white hypersensitive protein</fullName>
    </recommendedName>
</protein>
<feature type="transmembrane region" description="Helical" evidence="1">
    <location>
        <begin position="501"/>
        <end position="519"/>
    </location>
</feature>
<gene>
    <name evidence="6" type="ORF">MKZ38_000325</name>
</gene>